<evidence type="ECO:0000256" key="1">
    <source>
        <dbReference type="ARBA" id="ARBA00004141"/>
    </source>
</evidence>
<keyword evidence="6 9" id="KW-1133">Transmembrane helix</keyword>
<comment type="caution">
    <text evidence="9">Lacks conserved residue(s) required for the propagation of feature annotation.</text>
</comment>
<dbReference type="AlphaFoldDB" id="A0A1F5XH51"/>
<evidence type="ECO:0000256" key="9">
    <source>
        <dbReference type="RuleBase" id="RU365087"/>
    </source>
</evidence>
<comment type="similarity">
    <text evidence="2 9">Belongs to the SecG family.</text>
</comment>
<feature type="transmembrane region" description="Helical" evidence="9">
    <location>
        <begin position="50"/>
        <end position="71"/>
    </location>
</feature>
<evidence type="ECO:0000256" key="2">
    <source>
        <dbReference type="ARBA" id="ARBA00008445"/>
    </source>
</evidence>
<evidence type="ECO:0000256" key="6">
    <source>
        <dbReference type="ARBA" id="ARBA00022989"/>
    </source>
</evidence>
<keyword evidence="3 9" id="KW-0813">Transport</keyword>
<dbReference type="Proteomes" id="UP000177346">
    <property type="component" value="Unassembled WGS sequence"/>
</dbReference>
<evidence type="ECO:0000256" key="3">
    <source>
        <dbReference type="ARBA" id="ARBA00022448"/>
    </source>
</evidence>
<protein>
    <recommendedName>
        <fullName evidence="9">Protein-export membrane protein SecG</fullName>
    </recommendedName>
</protein>
<dbReference type="Pfam" id="PF03840">
    <property type="entry name" value="SecG"/>
    <property type="match status" value="1"/>
</dbReference>
<comment type="function">
    <text evidence="9">Involved in protein export. Participates in an early event of protein translocation.</text>
</comment>
<proteinExistence type="inferred from homology"/>
<keyword evidence="4 9" id="KW-0812">Transmembrane</keyword>
<sequence length="72" mass="7718">MRNLLLWAQIMISALLVAAILLQQKGVGLGSAFGGSGQIYRSKRGLEKGLFIATIVLGVLFTLTAFITLIIK</sequence>
<comment type="subcellular location">
    <subcellularLocation>
        <location evidence="9">Cell membrane</location>
        <topology evidence="9">Multi-pass membrane protein</topology>
    </subcellularLocation>
    <subcellularLocation>
        <location evidence="1">Membrane</location>
        <topology evidence="1">Multi-pass membrane protein</topology>
    </subcellularLocation>
</comment>
<evidence type="ECO:0000256" key="8">
    <source>
        <dbReference type="ARBA" id="ARBA00023136"/>
    </source>
</evidence>
<dbReference type="EMBL" id="MFIF01000006">
    <property type="protein sequence ID" value="OGF87265.1"/>
    <property type="molecule type" value="Genomic_DNA"/>
</dbReference>
<dbReference type="InterPro" id="IPR004692">
    <property type="entry name" value="SecG"/>
</dbReference>
<evidence type="ECO:0000256" key="4">
    <source>
        <dbReference type="ARBA" id="ARBA00022692"/>
    </source>
</evidence>
<evidence type="ECO:0000256" key="7">
    <source>
        <dbReference type="ARBA" id="ARBA00023010"/>
    </source>
</evidence>
<dbReference type="GO" id="GO:0009306">
    <property type="term" value="P:protein secretion"/>
    <property type="evidence" value="ECO:0007669"/>
    <property type="project" value="UniProtKB-UniRule"/>
</dbReference>
<dbReference type="GO" id="GO:0005886">
    <property type="term" value="C:plasma membrane"/>
    <property type="evidence" value="ECO:0007669"/>
    <property type="project" value="UniProtKB-SubCell"/>
</dbReference>
<evidence type="ECO:0000256" key="5">
    <source>
        <dbReference type="ARBA" id="ARBA00022927"/>
    </source>
</evidence>
<evidence type="ECO:0000313" key="10">
    <source>
        <dbReference type="EMBL" id="OGF87265.1"/>
    </source>
</evidence>
<evidence type="ECO:0000313" key="11">
    <source>
        <dbReference type="Proteomes" id="UP000177346"/>
    </source>
</evidence>
<accession>A0A1F5XH51</accession>
<organism evidence="10 11">
    <name type="scientific">Candidatus Giovannonibacteria bacterium RIFCSPLOWO2_01_FULL_46_32</name>
    <dbReference type="NCBI Taxonomy" id="1798353"/>
    <lineage>
        <taxon>Bacteria</taxon>
        <taxon>Candidatus Giovannoniibacteriota</taxon>
    </lineage>
</organism>
<keyword evidence="9" id="KW-1003">Cell membrane</keyword>
<reference evidence="10 11" key="1">
    <citation type="journal article" date="2016" name="Nat. Commun.">
        <title>Thousands of microbial genomes shed light on interconnected biogeochemical processes in an aquifer system.</title>
        <authorList>
            <person name="Anantharaman K."/>
            <person name="Brown C.T."/>
            <person name="Hug L.A."/>
            <person name="Sharon I."/>
            <person name="Castelle C.J."/>
            <person name="Probst A.J."/>
            <person name="Thomas B.C."/>
            <person name="Singh A."/>
            <person name="Wilkins M.J."/>
            <person name="Karaoz U."/>
            <person name="Brodie E.L."/>
            <person name="Williams K.H."/>
            <person name="Hubbard S.S."/>
            <person name="Banfield J.F."/>
        </authorList>
    </citation>
    <scope>NUCLEOTIDE SEQUENCE [LARGE SCALE GENOMIC DNA]</scope>
</reference>
<gene>
    <name evidence="10" type="ORF">A3B19_03490</name>
</gene>
<keyword evidence="8 9" id="KW-0472">Membrane</keyword>
<dbReference type="NCBIfam" id="TIGR00810">
    <property type="entry name" value="secG"/>
    <property type="match status" value="1"/>
</dbReference>
<name>A0A1F5XH51_9BACT</name>
<comment type="caution">
    <text evidence="10">The sequence shown here is derived from an EMBL/GenBank/DDBJ whole genome shotgun (WGS) entry which is preliminary data.</text>
</comment>
<keyword evidence="5 9" id="KW-0653">Protein transport</keyword>
<dbReference type="GO" id="GO:0015450">
    <property type="term" value="F:protein-transporting ATPase activity"/>
    <property type="evidence" value="ECO:0007669"/>
    <property type="project" value="UniProtKB-UniRule"/>
</dbReference>
<keyword evidence="7 9" id="KW-0811">Translocation</keyword>